<comment type="caution">
    <text evidence="2">The sequence shown here is derived from an EMBL/GenBank/DDBJ whole genome shotgun (WGS) entry which is preliminary data.</text>
</comment>
<evidence type="ECO:0000313" key="2">
    <source>
        <dbReference type="EMBL" id="GKT30901.1"/>
    </source>
</evidence>
<feature type="region of interest" description="Disordered" evidence="1">
    <location>
        <begin position="137"/>
        <end position="161"/>
    </location>
</feature>
<name>A0ABQ5KG37_9EUKA</name>
<dbReference type="Proteomes" id="UP001057375">
    <property type="component" value="Unassembled WGS sequence"/>
</dbReference>
<gene>
    <name evidence="2" type="ORF">ADUPG1_001746</name>
</gene>
<sequence length="161" mass="18086">MPLYRGRHNEVRDRLADVLMAHNEEWEITMEHEDTEGLRPDIEIKTPTHKWWVDVSITYEDATLFSIEKRFNEKQSKYGPDGAGIIIGHSGIMHKKSMNFLNEIGMSKRKAEQTAFTLGAIKNTFALSSIGVSGCEDEGREDLSASNDGQCASNSPQELSL</sequence>
<evidence type="ECO:0000313" key="3">
    <source>
        <dbReference type="Proteomes" id="UP001057375"/>
    </source>
</evidence>
<accession>A0ABQ5KG37</accession>
<proteinExistence type="predicted"/>
<organism evidence="2 3">
    <name type="scientific">Aduncisulcus paluster</name>
    <dbReference type="NCBI Taxonomy" id="2918883"/>
    <lineage>
        <taxon>Eukaryota</taxon>
        <taxon>Metamonada</taxon>
        <taxon>Carpediemonas-like organisms</taxon>
        <taxon>Aduncisulcus</taxon>
    </lineage>
</organism>
<reference evidence="2" key="1">
    <citation type="submission" date="2022-03" db="EMBL/GenBank/DDBJ databases">
        <title>Draft genome sequence of Aduncisulcus paluster, a free-living microaerophilic Fornicata.</title>
        <authorList>
            <person name="Yuyama I."/>
            <person name="Kume K."/>
            <person name="Tamura T."/>
            <person name="Inagaki Y."/>
            <person name="Hashimoto T."/>
        </authorList>
    </citation>
    <scope>NUCLEOTIDE SEQUENCE</scope>
    <source>
        <strain evidence="2">NY0171</strain>
    </source>
</reference>
<evidence type="ECO:0000256" key="1">
    <source>
        <dbReference type="SAM" id="MobiDB-lite"/>
    </source>
</evidence>
<keyword evidence="3" id="KW-1185">Reference proteome</keyword>
<protein>
    <submittedName>
        <fullName evidence="2">Uncharacterized protein</fullName>
    </submittedName>
</protein>
<dbReference type="EMBL" id="BQXS01001653">
    <property type="protein sequence ID" value="GKT30901.1"/>
    <property type="molecule type" value="Genomic_DNA"/>
</dbReference>
<feature type="compositionally biased region" description="Polar residues" evidence="1">
    <location>
        <begin position="144"/>
        <end position="161"/>
    </location>
</feature>